<reference evidence="2" key="1">
    <citation type="journal article" date="2017" name="Nat. Ecol. Evol.">
        <title>Genome expansion and lineage-specific genetic innovations in the forest pathogenic fungi Armillaria.</title>
        <authorList>
            <person name="Sipos G."/>
            <person name="Prasanna A.N."/>
            <person name="Walter M.C."/>
            <person name="O'Connor E."/>
            <person name="Balint B."/>
            <person name="Krizsan K."/>
            <person name="Kiss B."/>
            <person name="Hess J."/>
            <person name="Varga T."/>
            <person name="Slot J."/>
            <person name="Riley R."/>
            <person name="Boka B."/>
            <person name="Rigling D."/>
            <person name="Barry K."/>
            <person name="Lee J."/>
            <person name="Mihaltcheva S."/>
            <person name="LaButti K."/>
            <person name="Lipzen A."/>
            <person name="Waldron R."/>
            <person name="Moloney N.M."/>
            <person name="Sperisen C."/>
            <person name="Kredics L."/>
            <person name="Vagvoelgyi C."/>
            <person name="Patrignani A."/>
            <person name="Fitzpatrick D."/>
            <person name="Nagy I."/>
            <person name="Doyle S."/>
            <person name="Anderson J.B."/>
            <person name="Grigoriev I.V."/>
            <person name="Gueldener U."/>
            <person name="Muensterkoetter M."/>
            <person name="Nagy L.G."/>
        </authorList>
    </citation>
    <scope>NUCLEOTIDE SEQUENCE [LARGE SCALE GENOMIC DNA]</scope>
    <source>
        <strain evidence="2">C18/9</strain>
    </source>
</reference>
<dbReference type="EMBL" id="FUEG01000002">
    <property type="protein sequence ID" value="SJK99676.1"/>
    <property type="molecule type" value="Genomic_DNA"/>
</dbReference>
<gene>
    <name evidence="1" type="ORF">ARMOST_02987</name>
</gene>
<evidence type="ECO:0008006" key="3">
    <source>
        <dbReference type="Google" id="ProtNLM"/>
    </source>
</evidence>
<evidence type="ECO:0000313" key="2">
    <source>
        <dbReference type="Proteomes" id="UP000219338"/>
    </source>
</evidence>
<protein>
    <recommendedName>
        <fullName evidence="3">F-box domain-containing protein</fullName>
    </recommendedName>
</protein>
<dbReference type="OrthoDB" id="10382949at2759"/>
<dbReference type="Proteomes" id="UP000219338">
    <property type="component" value="Unassembled WGS sequence"/>
</dbReference>
<organism evidence="1 2">
    <name type="scientific">Armillaria ostoyae</name>
    <name type="common">Armillaria root rot fungus</name>
    <dbReference type="NCBI Taxonomy" id="47428"/>
    <lineage>
        <taxon>Eukaryota</taxon>
        <taxon>Fungi</taxon>
        <taxon>Dikarya</taxon>
        <taxon>Basidiomycota</taxon>
        <taxon>Agaricomycotina</taxon>
        <taxon>Agaricomycetes</taxon>
        <taxon>Agaricomycetidae</taxon>
        <taxon>Agaricales</taxon>
        <taxon>Marasmiineae</taxon>
        <taxon>Physalacriaceae</taxon>
        <taxon>Armillaria</taxon>
    </lineage>
</organism>
<dbReference type="AlphaFoldDB" id="A0A284QT69"/>
<name>A0A284QT69_ARMOS</name>
<keyword evidence="2" id="KW-1185">Reference proteome</keyword>
<accession>A0A284QT69</accession>
<sequence>MNTLAATAYDVLIHTIAFLYVPDVRLLRQIVHQRFYALTMLRIVWKNTFKLDIWSPRGIVFTGVDSMEPDSEKSIAVPLDGRITLLHLDDERTLHDIRSIDIKQRSVNDWRCHSPQRRCLPDTDLQLETDERTFLDDVGDSQLNSSIQVIFST</sequence>
<evidence type="ECO:0000313" key="1">
    <source>
        <dbReference type="EMBL" id="SJK99676.1"/>
    </source>
</evidence>
<proteinExistence type="predicted"/>
<dbReference type="STRING" id="47428.A0A284QT69"/>